<accession>A0A7I7YUU6</accession>
<sequence length="224" mass="23802">MLGLSGLLLAKLAASALVVALSPVAIVVTLVLLIHNDRPKWSSIGYLLGRSVSVTAMTLVFMRLPRLFETFQSLQEPAPAWTDWVAVTAGAVLVVLGAWLWRRRDRATNSRWWDGVGRIPPAVAAAIGMFPILTNLKVLAASAAAGTQIAHAPLDVAGAVAAVAFYAVLANSTVAAPILAYLVVGPRIDPQLELIRRWVQRRHRTMTAATSVAVGVAVVLYGLA</sequence>
<dbReference type="OrthoDB" id="4732775at2"/>
<gene>
    <name evidence="1" type="ORF">MPRM_29190</name>
</gene>
<dbReference type="Pfam" id="PF11139">
    <property type="entry name" value="SfLAP"/>
    <property type="match status" value="1"/>
</dbReference>
<evidence type="ECO:0000313" key="2">
    <source>
        <dbReference type="Proteomes" id="UP000467105"/>
    </source>
</evidence>
<reference evidence="1 2" key="1">
    <citation type="journal article" date="2019" name="Emerg. Microbes Infect.">
        <title>Comprehensive subspecies identification of 175 nontuberculous mycobacteria species based on 7547 genomic profiles.</title>
        <authorList>
            <person name="Matsumoto Y."/>
            <person name="Kinjo T."/>
            <person name="Motooka D."/>
            <person name="Nabeya D."/>
            <person name="Jung N."/>
            <person name="Uechi K."/>
            <person name="Horii T."/>
            <person name="Iida T."/>
            <person name="Fujita J."/>
            <person name="Nakamura S."/>
        </authorList>
    </citation>
    <scope>NUCLEOTIDE SEQUENCE [LARGE SCALE GENOMIC DNA]</scope>
    <source>
        <strain evidence="1 2">JCM 14742</strain>
    </source>
</reference>
<proteinExistence type="predicted"/>
<evidence type="ECO:0000313" key="1">
    <source>
        <dbReference type="EMBL" id="BBZ45638.1"/>
    </source>
</evidence>
<dbReference type="InterPro" id="IPR021315">
    <property type="entry name" value="Gap/Sap"/>
</dbReference>
<dbReference type="AlphaFoldDB" id="A0A7I7YUU6"/>
<keyword evidence="2" id="KW-1185">Reference proteome</keyword>
<dbReference type="EMBL" id="AP022614">
    <property type="protein sequence ID" value="BBZ45638.1"/>
    <property type="molecule type" value="Genomic_DNA"/>
</dbReference>
<name>A0A7I7YUU6_9MYCO</name>
<protein>
    <submittedName>
        <fullName evidence="1">Uncharacterized protein</fullName>
    </submittedName>
</protein>
<dbReference type="RefSeq" id="WP_161494236.1">
    <property type="nucleotide sequence ID" value="NZ_AP022614.1"/>
</dbReference>
<dbReference type="Proteomes" id="UP000467105">
    <property type="component" value="Chromosome"/>
</dbReference>
<organism evidence="1 2">
    <name type="scientific">Mycobacterium parmense</name>
    <dbReference type="NCBI Taxonomy" id="185642"/>
    <lineage>
        <taxon>Bacteria</taxon>
        <taxon>Bacillati</taxon>
        <taxon>Actinomycetota</taxon>
        <taxon>Actinomycetes</taxon>
        <taxon>Mycobacteriales</taxon>
        <taxon>Mycobacteriaceae</taxon>
        <taxon>Mycobacterium</taxon>
        <taxon>Mycobacterium simiae complex</taxon>
    </lineage>
</organism>